<proteinExistence type="predicted"/>
<reference evidence="2 3" key="1">
    <citation type="journal article" date="2014" name="Genome Announc.">
        <title>Draft Genome Sequence of Gordonia alkanivorans Strain CGMCC6845, a Halotolerant Hydrocarbon-Degrading Bacterium.</title>
        <authorList>
            <person name="Wang X."/>
            <person name="Jin D."/>
            <person name="Zhou L."/>
            <person name="Wu L."/>
            <person name="An W."/>
            <person name="Zhao L."/>
        </authorList>
    </citation>
    <scope>NUCLEOTIDE SEQUENCE [LARGE SCALE GENOMIC DNA]</scope>
    <source>
        <strain evidence="2 3">CGMCC 6845</strain>
    </source>
</reference>
<comment type="caution">
    <text evidence="2">The sequence shown here is derived from an EMBL/GenBank/DDBJ whole genome shotgun (WGS) entry which is preliminary data.</text>
</comment>
<evidence type="ECO:0000313" key="3">
    <source>
        <dbReference type="Proteomes" id="UP000035035"/>
    </source>
</evidence>
<organism evidence="2 3">
    <name type="scientific">Gordonia alkanivorans CGMCC 6845</name>
    <dbReference type="NCBI Taxonomy" id="1423140"/>
    <lineage>
        <taxon>Bacteria</taxon>
        <taxon>Bacillati</taxon>
        <taxon>Actinomycetota</taxon>
        <taxon>Actinomycetes</taxon>
        <taxon>Mycobacteriales</taxon>
        <taxon>Gordoniaceae</taxon>
        <taxon>Gordonia</taxon>
    </lineage>
</organism>
<name>W9D8L1_9ACTN</name>
<dbReference type="AlphaFoldDB" id="W9D8L1"/>
<dbReference type="EMBL" id="AYXO01000037">
    <property type="protein sequence ID" value="ETA05643.1"/>
    <property type="molecule type" value="Genomic_DNA"/>
</dbReference>
<sequence>MTRYGYTVFVATHHEEFLRNRTIEWELVHITRSEDLLYSEARNIEVRTVEQLRELALDVGMPPAAILSLYQAILFVEGPLDEAVLDEYGRLQLDSAGIKIVPIHGTKNLEGVVTGELVTQLHIKTAVLTDATVVGTMYDRSNRKRSSEEKKVLRILEIAARNNVAEPKVFGVPEDDLLFAIPVQAINSEYLKGKKALPDWKQLVRECRDEQSASPNQSVNWKEYAHRMYGVPLDTEEGVRELVRCVDLAGVALPSISRVLSELQEWVKKEASD</sequence>
<dbReference type="PATRIC" id="fig|1423140.3.peg.3442"/>
<accession>W9D8L1</accession>
<keyword evidence="3" id="KW-1185">Reference proteome</keyword>
<evidence type="ECO:0000313" key="2">
    <source>
        <dbReference type="EMBL" id="ETA05643.1"/>
    </source>
</evidence>
<dbReference type="InterPro" id="IPR034139">
    <property type="entry name" value="TOPRIM_OLD"/>
</dbReference>
<protein>
    <recommendedName>
        <fullName evidence="1">OLD protein-like TOPRIM domain-containing protein</fullName>
    </recommendedName>
</protein>
<dbReference type="Pfam" id="PF20469">
    <property type="entry name" value="OLD-like_TOPRIM"/>
    <property type="match status" value="1"/>
</dbReference>
<gene>
    <name evidence="2" type="ORF">V525_17170</name>
</gene>
<dbReference type="HOGENOM" id="CLU_1018477_0_0_11"/>
<feature type="domain" description="OLD protein-like TOPRIM" evidence="1">
    <location>
        <begin position="71"/>
        <end position="130"/>
    </location>
</feature>
<evidence type="ECO:0000259" key="1">
    <source>
        <dbReference type="Pfam" id="PF20469"/>
    </source>
</evidence>
<dbReference type="Proteomes" id="UP000035035">
    <property type="component" value="Unassembled WGS sequence"/>
</dbReference>